<keyword evidence="5 7" id="KW-0802">TPR repeat</keyword>
<dbReference type="SMART" id="SM00028">
    <property type="entry name" value="TPR"/>
    <property type="match status" value="7"/>
</dbReference>
<dbReference type="GO" id="GO:0005680">
    <property type="term" value="C:anaphase-promoting complex"/>
    <property type="evidence" value="ECO:0007669"/>
    <property type="project" value="InterPro"/>
</dbReference>
<dbReference type="AlphaFoldDB" id="A0A1W0WUG7"/>
<dbReference type="EMBL" id="MTYJ01000045">
    <property type="protein sequence ID" value="OQV18820.1"/>
    <property type="molecule type" value="Genomic_DNA"/>
</dbReference>
<accession>A0A1W0WUG7</accession>
<evidence type="ECO:0000259" key="9">
    <source>
        <dbReference type="Pfam" id="PF04049"/>
    </source>
</evidence>
<dbReference type="PANTHER" id="PTHR12558:SF10">
    <property type="entry name" value="CELL DIVISION CYCLE PROTEIN 23 HOMOLOG"/>
    <property type="match status" value="1"/>
</dbReference>
<evidence type="ECO:0000313" key="11">
    <source>
        <dbReference type="Proteomes" id="UP000192578"/>
    </source>
</evidence>
<sequence>MEQRPPKPASLPRTPSKEPCKSSVSTPFLLEDIKLPLILRQTSYQDIKSDLTRCMIRSGRLCLVHSQRWAAELLRTMDKIKLNGDFNGGVLSEAEQVEAEMASSNPAYFCIHNAMRRYQYAEAVAYAQGEEGAFARLPAMRFFYFYARFLHGQSLWIQNCEAPLDFAAVTEDDVKYSMKLKEEIKQEHLLNSLDPLMRYLYGVILRQLGLHALAQDQLILAIAEEPFMWCYWFELADCVMSTKDLTDVLSRVRPHWMRDFFLDRAYSALNMTEEAYGTCKYLRKTLFSSTAYVMSQLAKVCYNRREFADAAKLMEKVRIAEPARLDDMDFYSTVLDVRGDKVRLAKLARDLHDIDPFAPETNVAIANYCRIRDQRDKTIEHLTMAIRACPDAPLPWLLLGHEYTELKNFVRATASYQKVVELNPRDYKAWYGLGQVCENDKKYPQAAVYFYRSAQNGRFDSRVWNALGDVYDKMEQAEDACRAYWQAYQVGDKDDGAIFKLGKIYERDEKKDKMVQAYERYIEVCEETLNSNSNGKGKDDPNRPGFAYSDVSHAYLVVADAYYNNQRYTEARALALKAALYSPTDTDVKSFCESILEPGDPGFDERSVLEKTFQSEYTCMEQSLDEPT</sequence>
<dbReference type="Pfam" id="PF13181">
    <property type="entry name" value="TPR_8"/>
    <property type="match status" value="1"/>
</dbReference>
<evidence type="ECO:0000256" key="1">
    <source>
        <dbReference type="ARBA" id="ARBA00022618"/>
    </source>
</evidence>
<gene>
    <name evidence="10" type="ORF">BV898_07077</name>
</gene>
<dbReference type="InterPro" id="IPR011990">
    <property type="entry name" value="TPR-like_helical_dom_sf"/>
</dbReference>
<dbReference type="SUPFAM" id="SSF48452">
    <property type="entry name" value="TPR-like"/>
    <property type="match status" value="2"/>
</dbReference>
<dbReference type="GO" id="GO:0051301">
    <property type="term" value="P:cell division"/>
    <property type="evidence" value="ECO:0007669"/>
    <property type="project" value="UniProtKB-KW"/>
</dbReference>
<evidence type="ECO:0000256" key="2">
    <source>
        <dbReference type="ARBA" id="ARBA00022737"/>
    </source>
</evidence>
<dbReference type="InterPro" id="IPR019734">
    <property type="entry name" value="TPR_rpt"/>
</dbReference>
<evidence type="ECO:0000256" key="3">
    <source>
        <dbReference type="ARBA" id="ARBA00022776"/>
    </source>
</evidence>
<feature type="region of interest" description="Disordered" evidence="8">
    <location>
        <begin position="1"/>
        <end position="23"/>
    </location>
</feature>
<keyword evidence="6" id="KW-0131">Cell cycle</keyword>
<feature type="repeat" description="TPR" evidence="7">
    <location>
        <begin position="393"/>
        <end position="426"/>
    </location>
</feature>
<dbReference type="OrthoDB" id="10262026at2759"/>
<keyword evidence="1 10" id="KW-0132">Cell division</keyword>
<dbReference type="Gene3D" id="1.25.40.10">
    <property type="entry name" value="Tetratricopeptide repeat domain"/>
    <property type="match status" value="2"/>
</dbReference>
<dbReference type="GO" id="GO:0045842">
    <property type="term" value="P:positive regulation of mitotic metaphase/anaphase transition"/>
    <property type="evidence" value="ECO:0007669"/>
    <property type="project" value="TreeGrafter"/>
</dbReference>
<comment type="caution">
    <text evidence="10">The sequence shown here is derived from an EMBL/GenBank/DDBJ whole genome shotgun (WGS) entry which is preliminary data.</text>
</comment>
<evidence type="ECO:0000256" key="5">
    <source>
        <dbReference type="ARBA" id="ARBA00022803"/>
    </source>
</evidence>
<dbReference type="GO" id="GO:0016567">
    <property type="term" value="P:protein ubiquitination"/>
    <property type="evidence" value="ECO:0007669"/>
    <property type="project" value="TreeGrafter"/>
</dbReference>
<evidence type="ECO:0000256" key="7">
    <source>
        <dbReference type="PROSITE-ProRule" id="PRU00339"/>
    </source>
</evidence>
<keyword evidence="4" id="KW-0833">Ubl conjugation pathway</keyword>
<evidence type="ECO:0000256" key="6">
    <source>
        <dbReference type="ARBA" id="ARBA00023306"/>
    </source>
</evidence>
<keyword evidence="2" id="KW-0677">Repeat</keyword>
<proteinExistence type="predicted"/>
<protein>
    <submittedName>
        <fullName evidence="10">Cell division cycle protein 23-like protein</fullName>
    </submittedName>
</protein>
<dbReference type="PROSITE" id="PS50005">
    <property type="entry name" value="TPR"/>
    <property type="match status" value="1"/>
</dbReference>
<dbReference type="Proteomes" id="UP000192578">
    <property type="component" value="Unassembled WGS sequence"/>
</dbReference>
<keyword evidence="11" id="KW-1185">Reference proteome</keyword>
<keyword evidence="3" id="KW-0498">Mitosis</keyword>
<reference evidence="11" key="1">
    <citation type="submission" date="2017-01" db="EMBL/GenBank/DDBJ databases">
        <title>Comparative genomics of anhydrobiosis in the tardigrade Hypsibius dujardini.</title>
        <authorList>
            <person name="Yoshida Y."/>
            <person name="Koutsovoulos G."/>
            <person name="Laetsch D."/>
            <person name="Stevens L."/>
            <person name="Kumar S."/>
            <person name="Horikawa D."/>
            <person name="Ishino K."/>
            <person name="Komine S."/>
            <person name="Tomita M."/>
            <person name="Blaxter M."/>
            <person name="Arakawa K."/>
        </authorList>
    </citation>
    <scope>NUCLEOTIDE SEQUENCE [LARGE SCALE GENOMIC DNA]</scope>
    <source>
        <strain evidence="11">Z151</strain>
    </source>
</reference>
<feature type="domain" description="Cdc23" evidence="9">
    <location>
        <begin position="47"/>
        <end position="298"/>
    </location>
</feature>
<evidence type="ECO:0000313" key="10">
    <source>
        <dbReference type="EMBL" id="OQV18820.1"/>
    </source>
</evidence>
<dbReference type="PANTHER" id="PTHR12558">
    <property type="entry name" value="CELL DIVISION CYCLE 16,23,27"/>
    <property type="match status" value="1"/>
</dbReference>
<dbReference type="GO" id="GO:0031145">
    <property type="term" value="P:anaphase-promoting complex-dependent catabolic process"/>
    <property type="evidence" value="ECO:0007669"/>
    <property type="project" value="TreeGrafter"/>
</dbReference>
<name>A0A1W0WUG7_HYPEX</name>
<organism evidence="10 11">
    <name type="scientific">Hypsibius exemplaris</name>
    <name type="common">Freshwater tardigrade</name>
    <dbReference type="NCBI Taxonomy" id="2072580"/>
    <lineage>
        <taxon>Eukaryota</taxon>
        <taxon>Metazoa</taxon>
        <taxon>Ecdysozoa</taxon>
        <taxon>Tardigrada</taxon>
        <taxon>Eutardigrada</taxon>
        <taxon>Parachela</taxon>
        <taxon>Hypsibioidea</taxon>
        <taxon>Hypsibiidae</taxon>
        <taxon>Hypsibius</taxon>
    </lineage>
</organism>
<dbReference type="InterPro" id="IPR007192">
    <property type="entry name" value="APC8"/>
</dbReference>
<evidence type="ECO:0000256" key="8">
    <source>
        <dbReference type="SAM" id="MobiDB-lite"/>
    </source>
</evidence>
<dbReference type="Pfam" id="PF13432">
    <property type="entry name" value="TPR_16"/>
    <property type="match status" value="1"/>
</dbReference>
<dbReference type="Pfam" id="PF04049">
    <property type="entry name" value="ANAPC8"/>
    <property type="match status" value="1"/>
</dbReference>
<evidence type="ECO:0000256" key="4">
    <source>
        <dbReference type="ARBA" id="ARBA00022786"/>
    </source>
</evidence>